<evidence type="ECO:0000313" key="3">
    <source>
        <dbReference type="Proteomes" id="UP001597063"/>
    </source>
</evidence>
<comment type="caution">
    <text evidence="2">The sequence shown here is derived from an EMBL/GenBank/DDBJ whole genome shotgun (WGS) entry which is preliminary data.</text>
</comment>
<evidence type="ECO:0008006" key="4">
    <source>
        <dbReference type="Google" id="ProtNLM"/>
    </source>
</evidence>
<sequence length="152" mass="16110">MGQRRVRLPGVDEIFRPTAPPPDPAPEAPPAPESPPRPAAARRVRPVPAPAAPAQAPLPGLAAPQSGAGAPRSAGGHRPTGRQRHDAKITVYISSDELLALERLRLALRAEHALAVDRGRLVREAVAAMISDVEARGERSTLVRRLRGTDPP</sequence>
<feature type="compositionally biased region" description="Low complexity" evidence="1">
    <location>
        <begin position="52"/>
        <end position="71"/>
    </location>
</feature>
<feature type="compositionally biased region" description="Pro residues" evidence="1">
    <location>
        <begin position="18"/>
        <end position="38"/>
    </location>
</feature>
<gene>
    <name evidence="2" type="ORF">ACFQZM_28770</name>
</gene>
<evidence type="ECO:0000313" key="2">
    <source>
        <dbReference type="EMBL" id="MFD0688520.1"/>
    </source>
</evidence>
<dbReference type="RefSeq" id="WP_378324171.1">
    <property type="nucleotide sequence ID" value="NZ_JBHTGP010000014.1"/>
</dbReference>
<name>A0ABW2XS22_9ACTN</name>
<keyword evidence="3" id="KW-1185">Reference proteome</keyword>
<organism evidence="2 3">
    <name type="scientific">Actinomadura fibrosa</name>
    <dbReference type="NCBI Taxonomy" id="111802"/>
    <lineage>
        <taxon>Bacteria</taxon>
        <taxon>Bacillati</taxon>
        <taxon>Actinomycetota</taxon>
        <taxon>Actinomycetes</taxon>
        <taxon>Streptosporangiales</taxon>
        <taxon>Thermomonosporaceae</taxon>
        <taxon>Actinomadura</taxon>
    </lineage>
</organism>
<feature type="region of interest" description="Disordered" evidence="1">
    <location>
        <begin position="1"/>
        <end position="87"/>
    </location>
</feature>
<protein>
    <recommendedName>
        <fullName evidence="4">Cobyrinic acid a,c-diamide synthase</fullName>
    </recommendedName>
</protein>
<reference evidence="3" key="1">
    <citation type="journal article" date="2019" name="Int. J. Syst. Evol. Microbiol.">
        <title>The Global Catalogue of Microorganisms (GCM) 10K type strain sequencing project: providing services to taxonomists for standard genome sequencing and annotation.</title>
        <authorList>
            <consortium name="The Broad Institute Genomics Platform"/>
            <consortium name="The Broad Institute Genome Sequencing Center for Infectious Disease"/>
            <person name="Wu L."/>
            <person name="Ma J."/>
        </authorList>
    </citation>
    <scope>NUCLEOTIDE SEQUENCE [LARGE SCALE GENOMIC DNA]</scope>
    <source>
        <strain evidence="3">JCM 9371</strain>
    </source>
</reference>
<evidence type="ECO:0000256" key="1">
    <source>
        <dbReference type="SAM" id="MobiDB-lite"/>
    </source>
</evidence>
<dbReference type="Proteomes" id="UP001597063">
    <property type="component" value="Unassembled WGS sequence"/>
</dbReference>
<dbReference type="EMBL" id="JBHTGP010000014">
    <property type="protein sequence ID" value="MFD0688520.1"/>
    <property type="molecule type" value="Genomic_DNA"/>
</dbReference>
<proteinExistence type="predicted"/>
<accession>A0ABW2XS22</accession>